<dbReference type="PROSITE" id="PS00211">
    <property type="entry name" value="ABC_TRANSPORTER_1"/>
    <property type="match status" value="1"/>
</dbReference>
<dbReference type="SMART" id="SM00382">
    <property type="entry name" value="AAA"/>
    <property type="match status" value="1"/>
</dbReference>
<dbReference type="InterPro" id="IPR039421">
    <property type="entry name" value="Type_1_exporter"/>
</dbReference>
<feature type="domain" description="ABC transporter" evidence="8">
    <location>
        <begin position="344"/>
        <end position="576"/>
    </location>
</feature>
<dbReference type="InterPro" id="IPR036640">
    <property type="entry name" value="ABC1_TM_sf"/>
</dbReference>
<evidence type="ECO:0000256" key="5">
    <source>
        <dbReference type="ARBA" id="ARBA00022989"/>
    </source>
</evidence>
<evidence type="ECO:0000259" key="8">
    <source>
        <dbReference type="PROSITE" id="PS50893"/>
    </source>
</evidence>
<evidence type="ECO:0000313" key="11">
    <source>
        <dbReference type="Proteomes" id="UP000199800"/>
    </source>
</evidence>
<dbReference type="Pfam" id="PF00664">
    <property type="entry name" value="ABC_membrane"/>
    <property type="match status" value="1"/>
</dbReference>
<dbReference type="SUPFAM" id="SSF52540">
    <property type="entry name" value="P-loop containing nucleoside triphosphate hydrolases"/>
    <property type="match status" value="1"/>
</dbReference>
<keyword evidence="6 7" id="KW-0472">Membrane</keyword>
<dbReference type="GO" id="GO:0015421">
    <property type="term" value="F:ABC-type oligopeptide transporter activity"/>
    <property type="evidence" value="ECO:0007669"/>
    <property type="project" value="TreeGrafter"/>
</dbReference>
<dbReference type="PROSITE" id="PS50929">
    <property type="entry name" value="ABC_TM1F"/>
    <property type="match status" value="1"/>
</dbReference>
<keyword evidence="5 7" id="KW-1133">Transmembrane helix</keyword>
<dbReference type="InterPro" id="IPR011527">
    <property type="entry name" value="ABC1_TM_dom"/>
</dbReference>
<feature type="transmembrane region" description="Helical" evidence="7">
    <location>
        <begin position="255"/>
        <end position="271"/>
    </location>
</feature>
<keyword evidence="11" id="KW-1185">Reference proteome</keyword>
<evidence type="ECO:0000256" key="4">
    <source>
        <dbReference type="ARBA" id="ARBA00022840"/>
    </source>
</evidence>
<dbReference type="PROSITE" id="PS50893">
    <property type="entry name" value="ABC_TRANSPORTER_2"/>
    <property type="match status" value="1"/>
</dbReference>
<dbReference type="STRING" id="29364.SAMN04487772_10921"/>
<dbReference type="GO" id="GO:0016887">
    <property type="term" value="F:ATP hydrolysis activity"/>
    <property type="evidence" value="ECO:0007669"/>
    <property type="project" value="InterPro"/>
</dbReference>
<feature type="domain" description="ABC transmembrane type-1" evidence="9">
    <location>
        <begin position="29"/>
        <end position="251"/>
    </location>
</feature>
<dbReference type="Gene3D" id="3.40.50.300">
    <property type="entry name" value="P-loop containing nucleotide triphosphate hydrolases"/>
    <property type="match status" value="1"/>
</dbReference>
<organism evidence="10 11">
    <name type="scientific">[Clostridium] polysaccharolyticum</name>
    <dbReference type="NCBI Taxonomy" id="29364"/>
    <lineage>
        <taxon>Bacteria</taxon>
        <taxon>Bacillati</taxon>
        <taxon>Bacillota</taxon>
        <taxon>Clostridia</taxon>
        <taxon>Lachnospirales</taxon>
        <taxon>Lachnospiraceae</taxon>
    </lineage>
</organism>
<dbReference type="InterPro" id="IPR003593">
    <property type="entry name" value="AAA+_ATPase"/>
</dbReference>
<dbReference type="FunFam" id="3.40.50.300:FF:000218">
    <property type="entry name" value="Multidrug ABC transporter ATP-binding protein"/>
    <property type="match status" value="1"/>
</dbReference>
<feature type="transmembrane region" description="Helical" evidence="7">
    <location>
        <begin position="70"/>
        <end position="86"/>
    </location>
</feature>
<dbReference type="AlphaFoldDB" id="A0A1I0C4J8"/>
<evidence type="ECO:0000259" key="9">
    <source>
        <dbReference type="PROSITE" id="PS50929"/>
    </source>
</evidence>
<feature type="transmembrane region" description="Helical" evidence="7">
    <location>
        <begin position="147"/>
        <end position="163"/>
    </location>
</feature>
<evidence type="ECO:0000313" key="10">
    <source>
        <dbReference type="EMBL" id="SET14358.1"/>
    </source>
</evidence>
<dbReference type="PANTHER" id="PTHR43394">
    <property type="entry name" value="ATP-DEPENDENT PERMEASE MDL1, MITOCHONDRIAL"/>
    <property type="match status" value="1"/>
</dbReference>
<dbReference type="InterPro" id="IPR003439">
    <property type="entry name" value="ABC_transporter-like_ATP-bd"/>
</dbReference>
<dbReference type="InterPro" id="IPR017871">
    <property type="entry name" value="ABC_transporter-like_CS"/>
</dbReference>
<comment type="subcellular location">
    <subcellularLocation>
        <location evidence="1">Cell membrane</location>
        <topology evidence="1">Multi-pass membrane protein</topology>
    </subcellularLocation>
</comment>
<dbReference type="Proteomes" id="UP000199800">
    <property type="component" value="Unassembled WGS sequence"/>
</dbReference>
<reference evidence="10 11" key="1">
    <citation type="submission" date="2016-10" db="EMBL/GenBank/DDBJ databases">
        <authorList>
            <person name="de Groot N.N."/>
        </authorList>
    </citation>
    <scope>NUCLEOTIDE SEQUENCE [LARGE SCALE GENOMIC DNA]</scope>
    <source>
        <strain evidence="10 11">DSM 1801</strain>
    </source>
</reference>
<dbReference type="RefSeq" id="WP_092477634.1">
    <property type="nucleotide sequence ID" value="NZ_FOHN01000009.1"/>
</dbReference>
<dbReference type="GO" id="GO:0005524">
    <property type="term" value="F:ATP binding"/>
    <property type="evidence" value="ECO:0007669"/>
    <property type="project" value="UniProtKB-KW"/>
</dbReference>
<dbReference type="EMBL" id="FOHN01000009">
    <property type="protein sequence ID" value="SET14358.1"/>
    <property type="molecule type" value="Genomic_DNA"/>
</dbReference>
<evidence type="ECO:0000256" key="2">
    <source>
        <dbReference type="ARBA" id="ARBA00022692"/>
    </source>
</evidence>
<keyword evidence="3" id="KW-0547">Nucleotide-binding</keyword>
<dbReference type="SUPFAM" id="SSF90123">
    <property type="entry name" value="ABC transporter transmembrane region"/>
    <property type="match status" value="1"/>
</dbReference>
<dbReference type="Gene3D" id="1.20.1560.10">
    <property type="entry name" value="ABC transporter type 1, transmembrane domain"/>
    <property type="match status" value="1"/>
</dbReference>
<evidence type="ECO:0000256" key="7">
    <source>
        <dbReference type="SAM" id="Phobius"/>
    </source>
</evidence>
<proteinExistence type="predicted"/>
<feature type="transmembrane region" description="Helical" evidence="7">
    <location>
        <begin position="169"/>
        <end position="187"/>
    </location>
</feature>
<protein>
    <submittedName>
        <fullName evidence="10">ATP-binding cassette, subfamily B, MsbA</fullName>
    </submittedName>
</protein>
<dbReference type="PANTHER" id="PTHR43394:SF1">
    <property type="entry name" value="ATP-BINDING CASSETTE SUB-FAMILY B MEMBER 10, MITOCHONDRIAL"/>
    <property type="match status" value="1"/>
</dbReference>
<evidence type="ECO:0000256" key="6">
    <source>
        <dbReference type="ARBA" id="ARBA00023136"/>
    </source>
</evidence>
<name>A0A1I0C4J8_9FIRM</name>
<dbReference type="Pfam" id="PF00005">
    <property type="entry name" value="ABC_tran"/>
    <property type="match status" value="1"/>
</dbReference>
<dbReference type="OrthoDB" id="9762778at2"/>
<accession>A0A1I0C4J8</accession>
<dbReference type="InterPro" id="IPR027417">
    <property type="entry name" value="P-loop_NTPase"/>
</dbReference>
<keyword evidence="4 10" id="KW-0067">ATP-binding</keyword>
<sequence>MKKENEKIKYCKLFFWSLQYLKKYVVFFVLAILFRILFEAVSVMVLMLLQTFIDALGDETTEKILGKMPCYLAILVIVMIAAYILLKTFEMIYAEWGTKEVQLAVYNKTRDMGMHYINEVSIGEVLSLLSNNVISFYFLFSECLPKFVTVIISSLLAVIMLCIHQSFCLAGIVIASFFCVVFCNVWLRERIEKNGHENADATMEFNRNAYDIIEAAEEVRIFKAQDWSKKRLNQALEKSIDTNIKRFLLSSEKTSVFYICKMIAFFVYVYLCLLETRKGSQCLGKCIADFLYVNMAFSAIGNLDQVIVNQDKHIYNIQKVYDFMQQLKEERVTGTTRQIERGDIVFHNVTFAYKGKPVVLSQLDFTIKHGEKVALVGGSGEGKSTILKLLTGSYQVDSGEILIDGRQINEYDAKFLHQNMSIALQESYLFAMSIYENIQFGNLDAKEDEIYKAAQLAQADEFITKLPEGYHTVLNNHGDNLSGGERQRIILARCLLRNSKILLLDEITSSLDFLVEKRIIASLMNQNQTVLFCAHRLSVIKKADRVLVLDNGKIVEDGTYDELIRKNGYLGKLVSKGIVEND</sequence>
<feature type="transmembrane region" description="Helical" evidence="7">
    <location>
        <begin position="24"/>
        <end position="49"/>
    </location>
</feature>
<keyword evidence="2 7" id="KW-0812">Transmembrane</keyword>
<evidence type="ECO:0000256" key="1">
    <source>
        <dbReference type="ARBA" id="ARBA00004651"/>
    </source>
</evidence>
<gene>
    <name evidence="10" type="ORF">SAMN04487772_10921</name>
</gene>
<evidence type="ECO:0000256" key="3">
    <source>
        <dbReference type="ARBA" id="ARBA00022741"/>
    </source>
</evidence>
<dbReference type="GO" id="GO:0005886">
    <property type="term" value="C:plasma membrane"/>
    <property type="evidence" value="ECO:0007669"/>
    <property type="project" value="UniProtKB-SubCell"/>
</dbReference>